<evidence type="ECO:0000256" key="5">
    <source>
        <dbReference type="ARBA" id="ARBA00022825"/>
    </source>
</evidence>
<keyword evidence="2 6" id="KW-0645">Protease</keyword>
<dbReference type="InterPro" id="IPR036852">
    <property type="entry name" value="Peptidase_S8/S53_dom_sf"/>
</dbReference>
<dbReference type="SUPFAM" id="SSF54897">
    <property type="entry name" value="Protease propeptides/inhibitors"/>
    <property type="match status" value="1"/>
</dbReference>
<evidence type="ECO:0000256" key="1">
    <source>
        <dbReference type="ARBA" id="ARBA00011073"/>
    </source>
</evidence>
<feature type="domain" description="Peptidase S8/S53" evidence="9">
    <location>
        <begin position="132"/>
        <end position="349"/>
    </location>
</feature>
<dbReference type="PROSITE" id="PS00137">
    <property type="entry name" value="SUBTILASE_HIS"/>
    <property type="match status" value="1"/>
</dbReference>
<dbReference type="GO" id="GO:0005576">
    <property type="term" value="C:extracellular region"/>
    <property type="evidence" value="ECO:0007669"/>
    <property type="project" value="UniProtKB-ARBA"/>
</dbReference>
<dbReference type="InterPro" id="IPR037045">
    <property type="entry name" value="S8pro/Inhibitor_I9_sf"/>
</dbReference>
<feature type="active site" description="Charge relay system" evidence="6">
    <location>
        <position position="170"/>
    </location>
</feature>
<keyword evidence="5 6" id="KW-0720">Serine protease</keyword>
<evidence type="ECO:0000256" key="3">
    <source>
        <dbReference type="ARBA" id="ARBA00022729"/>
    </source>
</evidence>
<dbReference type="InterPro" id="IPR023827">
    <property type="entry name" value="Peptidase_S8_Asp-AS"/>
</dbReference>
<dbReference type="InterPro" id="IPR034193">
    <property type="entry name" value="PCSK9_ProteinaseK-like"/>
</dbReference>
<dbReference type="EMBL" id="CDPU01000059">
    <property type="protein sequence ID" value="CEO55962.1"/>
    <property type="molecule type" value="Genomic_DNA"/>
</dbReference>
<evidence type="ECO:0000256" key="4">
    <source>
        <dbReference type="ARBA" id="ARBA00022801"/>
    </source>
</evidence>
<dbReference type="InterPro" id="IPR010259">
    <property type="entry name" value="S8pro/Inhibitor_I9"/>
</dbReference>
<dbReference type="PROSITE" id="PS00136">
    <property type="entry name" value="SUBTILASE_ASP"/>
    <property type="match status" value="1"/>
</dbReference>
<evidence type="ECO:0000259" key="10">
    <source>
        <dbReference type="Pfam" id="PF05922"/>
    </source>
</evidence>
<dbReference type="InterPro" id="IPR015500">
    <property type="entry name" value="Peptidase_S8_subtilisin-rel"/>
</dbReference>
<dbReference type="PANTHER" id="PTHR43806">
    <property type="entry name" value="PEPTIDASE S8"/>
    <property type="match status" value="1"/>
</dbReference>
<dbReference type="Pfam" id="PF05922">
    <property type="entry name" value="Inhibitor_I9"/>
    <property type="match status" value="1"/>
</dbReference>
<reference evidence="11" key="1">
    <citation type="submission" date="2015-01" db="EMBL/GenBank/DDBJ databases">
        <authorList>
            <person name="Durling Mikael"/>
        </authorList>
    </citation>
    <scope>NUCLEOTIDE SEQUENCE</scope>
</reference>
<dbReference type="Pfam" id="PF00082">
    <property type="entry name" value="Peptidase_S8"/>
    <property type="match status" value="1"/>
</dbReference>
<evidence type="ECO:0000256" key="8">
    <source>
        <dbReference type="SAM" id="SignalP"/>
    </source>
</evidence>
<dbReference type="EMBL" id="JADCTT010000004">
    <property type="protein sequence ID" value="KAF9752934.1"/>
    <property type="molecule type" value="Genomic_DNA"/>
</dbReference>
<dbReference type="InterPro" id="IPR022398">
    <property type="entry name" value="Peptidase_S8_His-AS"/>
</dbReference>
<dbReference type="InterPro" id="IPR050131">
    <property type="entry name" value="Peptidase_S8_subtilisin-like"/>
</dbReference>
<dbReference type="PANTHER" id="PTHR43806:SF58">
    <property type="entry name" value="ALKALINE PROTEASE 1-RELATED"/>
    <property type="match status" value="1"/>
</dbReference>
<evidence type="ECO:0000256" key="6">
    <source>
        <dbReference type="PROSITE-ProRule" id="PRU01240"/>
    </source>
</evidence>
<dbReference type="Gene3D" id="3.30.70.80">
    <property type="entry name" value="Peptidase S8 propeptide/proteinase inhibitor I9"/>
    <property type="match status" value="1"/>
</dbReference>
<gene>
    <name evidence="11" type="ORF">BN869_000012020_1</name>
    <name evidence="12" type="ORF">IM811_011692</name>
</gene>
<accession>A0A0B7KKL5</accession>
<evidence type="ECO:0000256" key="7">
    <source>
        <dbReference type="RuleBase" id="RU003355"/>
    </source>
</evidence>
<keyword evidence="4 6" id="KW-0378">Hydrolase</keyword>
<dbReference type="PROSITE" id="PS51892">
    <property type="entry name" value="SUBTILASE"/>
    <property type="match status" value="1"/>
</dbReference>
<dbReference type="CDD" id="cd04077">
    <property type="entry name" value="Peptidases_S8_PCSK9_ProteinaseK_like"/>
    <property type="match status" value="1"/>
</dbReference>
<feature type="chain" id="PRO_5044541195" description="Peptidase S8/S53 domain-containing protein" evidence="8">
    <location>
        <begin position="16"/>
        <end position="387"/>
    </location>
</feature>
<evidence type="ECO:0000259" key="9">
    <source>
        <dbReference type="Pfam" id="PF00082"/>
    </source>
</evidence>
<dbReference type="GO" id="GO:0004252">
    <property type="term" value="F:serine-type endopeptidase activity"/>
    <property type="evidence" value="ECO:0007669"/>
    <property type="project" value="UniProtKB-UniRule"/>
</dbReference>
<dbReference type="GO" id="GO:0006508">
    <property type="term" value="P:proteolysis"/>
    <property type="evidence" value="ECO:0007669"/>
    <property type="project" value="UniProtKB-KW"/>
</dbReference>
<reference evidence="12" key="2">
    <citation type="submission" date="2020-10" db="EMBL/GenBank/DDBJ databases">
        <title>High-Quality Genome Resource of Clonostachys rosea strain S41 by Oxford Nanopore Long-Read Sequencing.</title>
        <authorList>
            <person name="Wang H."/>
        </authorList>
    </citation>
    <scope>NUCLEOTIDE SEQUENCE</scope>
    <source>
        <strain evidence="12">S41</strain>
    </source>
</reference>
<dbReference type="Proteomes" id="UP000616885">
    <property type="component" value="Unassembled WGS sequence"/>
</dbReference>
<protein>
    <recommendedName>
        <fullName evidence="13">Peptidase S8/S53 domain-containing protein</fullName>
    </recommendedName>
</protein>
<feature type="domain" description="Inhibitor I9" evidence="10">
    <location>
        <begin position="35"/>
        <end position="98"/>
    </location>
</feature>
<dbReference type="SUPFAM" id="SSF52743">
    <property type="entry name" value="Subtilisin-like"/>
    <property type="match status" value="1"/>
</dbReference>
<dbReference type="PRINTS" id="PR00723">
    <property type="entry name" value="SUBTILISIN"/>
</dbReference>
<organism evidence="11">
    <name type="scientific">Bionectria ochroleuca</name>
    <name type="common">Gliocladium roseum</name>
    <dbReference type="NCBI Taxonomy" id="29856"/>
    <lineage>
        <taxon>Eukaryota</taxon>
        <taxon>Fungi</taxon>
        <taxon>Dikarya</taxon>
        <taxon>Ascomycota</taxon>
        <taxon>Pezizomycotina</taxon>
        <taxon>Sordariomycetes</taxon>
        <taxon>Hypocreomycetidae</taxon>
        <taxon>Hypocreales</taxon>
        <taxon>Bionectriaceae</taxon>
        <taxon>Clonostachys</taxon>
    </lineage>
</organism>
<evidence type="ECO:0000256" key="2">
    <source>
        <dbReference type="ARBA" id="ARBA00022670"/>
    </source>
</evidence>
<evidence type="ECO:0000313" key="11">
    <source>
        <dbReference type="EMBL" id="CEO55962.1"/>
    </source>
</evidence>
<dbReference type="FunFam" id="3.40.50.200:FF:000014">
    <property type="entry name" value="Proteinase K"/>
    <property type="match status" value="1"/>
</dbReference>
<dbReference type="InterPro" id="IPR000209">
    <property type="entry name" value="Peptidase_S8/S53_dom"/>
</dbReference>
<sequence>MWSSIILTALPLVAATPVKRAPLLTRDASEVIEGKYIVVMNGGSQVSAVNNAISSIAADADYVYNNLGGFAASLTDAEVDSLRNDPSVAYIEQDAKAQIFATQENAPWGLARLSNKAPGSTTYTYADGAGAGVCAYVVDTGIDVEHSDFGGRATWVANVINSATTDDNGHGTHCAGTIAGSTYGVAKNATLYAIKAFNAAGGGSLTTMIAGMEKVIEDAPSRNCPNGIVVSMSFGVNSKSQSVNDAGKALVDAGYFGAVAAGNGDPNNGNSPIDAGGVSPASEVSLCTVGATDSEDATAYFSNYGTVVDIYAPGVNVLSDIPGGSTGTKSGTSMATPHVAGLGAYFLSQGQSAAGLCEYLQGIALKDVISGVPSGTKNLLAQNGEAA</sequence>
<keyword evidence="3 8" id="KW-0732">Signal</keyword>
<comment type="similarity">
    <text evidence="1 6 7">Belongs to the peptidase S8 family.</text>
</comment>
<evidence type="ECO:0000313" key="12">
    <source>
        <dbReference type="EMBL" id="KAF9752934.1"/>
    </source>
</evidence>
<feature type="signal peptide" evidence="8">
    <location>
        <begin position="1"/>
        <end position="15"/>
    </location>
</feature>
<feature type="active site" description="Charge relay system" evidence="6">
    <location>
        <position position="139"/>
    </location>
</feature>
<evidence type="ECO:0008006" key="13">
    <source>
        <dbReference type="Google" id="ProtNLM"/>
    </source>
</evidence>
<proteinExistence type="inferred from homology"/>
<dbReference type="Gene3D" id="3.40.50.200">
    <property type="entry name" value="Peptidase S8/S53 domain"/>
    <property type="match status" value="1"/>
</dbReference>
<dbReference type="AlphaFoldDB" id="A0A0B7KKL5"/>
<dbReference type="PROSITE" id="PS00138">
    <property type="entry name" value="SUBTILASE_SER"/>
    <property type="match status" value="1"/>
</dbReference>
<name>A0A0B7KKL5_BIOOC</name>
<dbReference type="InterPro" id="IPR023828">
    <property type="entry name" value="Peptidase_S8_Ser-AS"/>
</dbReference>
<feature type="active site" description="Charge relay system" evidence="6">
    <location>
        <position position="333"/>
    </location>
</feature>